<feature type="region of interest" description="Disordered" evidence="1">
    <location>
        <begin position="49"/>
        <end position="68"/>
    </location>
</feature>
<evidence type="ECO:0000256" key="1">
    <source>
        <dbReference type="SAM" id="MobiDB-lite"/>
    </source>
</evidence>
<name>A0ABD2LL65_9BILA</name>
<evidence type="ECO:0000313" key="2">
    <source>
        <dbReference type="EMBL" id="KAL3115972.1"/>
    </source>
</evidence>
<dbReference type="EMBL" id="JBICBT010000362">
    <property type="protein sequence ID" value="KAL3115972.1"/>
    <property type="molecule type" value="Genomic_DNA"/>
</dbReference>
<sequence>MIIAKGNEWMTCCWPMATVGQNRRMPRGVPTFGRGQLVAIINHSVRLSPVQNSDKRNTEQNGEGNEKRMSKWNMISSSSSSRRRNLMIRRGKRGIGGAHSLRNAFVRFSVLCVSISLTSQKHKRIAGGFIPA</sequence>
<organism evidence="2 3">
    <name type="scientific">Heterodera trifolii</name>
    <dbReference type="NCBI Taxonomy" id="157864"/>
    <lineage>
        <taxon>Eukaryota</taxon>
        <taxon>Metazoa</taxon>
        <taxon>Ecdysozoa</taxon>
        <taxon>Nematoda</taxon>
        <taxon>Chromadorea</taxon>
        <taxon>Rhabditida</taxon>
        <taxon>Tylenchina</taxon>
        <taxon>Tylenchomorpha</taxon>
        <taxon>Tylenchoidea</taxon>
        <taxon>Heteroderidae</taxon>
        <taxon>Heteroderinae</taxon>
        <taxon>Heterodera</taxon>
    </lineage>
</organism>
<gene>
    <name evidence="2" type="ORF">niasHT_007272</name>
</gene>
<keyword evidence="3" id="KW-1185">Reference proteome</keyword>
<proteinExistence type="predicted"/>
<comment type="caution">
    <text evidence="2">The sequence shown here is derived from an EMBL/GenBank/DDBJ whole genome shotgun (WGS) entry which is preliminary data.</text>
</comment>
<reference evidence="2 3" key="1">
    <citation type="submission" date="2024-10" db="EMBL/GenBank/DDBJ databases">
        <authorList>
            <person name="Kim D."/>
        </authorList>
    </citation>
    <scope>NUCLEOTIDE SEQUENCE [LARGE SCALE GENOMIC DNA]</scope>
    <source>
        <strain evidence="2">BH-2024</strain>
    </source>
</reference>
<feature type="compositionally biased region" description="Basic and acidic residues" evidence="1">
    <location>
        <begin position="53"/>
        <end position="68"/>
    </location>
</feature>
<protein>
    <submittedName>
        <fullName evidence="2">Uncharacterized protein</fullName>
    </submittedName>
</protein>
<evidence type="ECO:0000313" key="3">
    <source>
        <dbReference type="Proteomes" id="UP001620626"/>
    </source>
</evidence>
<dbReference type="Proteomes" id="UP001620626">
    <property type="component" value="Unassembled WGS sequence"/>
</dbReference>
<accession>A0ABD2LL65</accession>
<dbReference type="AlphaFoldDB" id="A0ABD2LL65"/>